<keyword evidence="8" id="KW-0804">Transcription</keyword>
<evidence type="ECO:0000313" key="13">
    <source>
        <dbReference type="EMBL" id="GBN22477.1"/>
    </source>
</evidence>
<keyword evidence="7" id="KW-0010">Activator</keyword>
<dbReference type="Pfam" id="PF12884">
    <property type="entry name" value="TORC_N"/>
    <property type="match status" value="1"/>
</dbReference>
<dbReference type="GO" id="GO:0051289">
    <property type="term" value="P:protein homotetramerization"/>
    <property type="evidence" value="ECO:0007669"/>
    <property type="project" value="InterPro"/>
</dbReference>
<feature type="region of interest" description="Disordered" evidence="10">
    <location>
        <begin position="283"/>
        <end position="313"/>
    </location>
</feature>
<evidence type="ECO:0000256" key="1">
    <source>
        <dbReference type="ARBA" id="ARBA00004123"/>
    </source>
</evidence>
<evidence type="ECO:0000256" key="8">
    <source>
        <dbReference type="ARBA" id="ARBA00023163"/>
    </source>
</evidence>
<proteinExistence type="inferred from homology"/>
<evidence type="ECO:0000256" key="10">
    <source>
        <dbReference type="SAM" id="MobiDB-lite"/>
    </source>
</evidence>
<name>A0A4Y2M9Z7_ARAVE</name>
<evidence type="ECO:0000256" key="9">
    <source>
        <dbReference type="ARBA" id="ARBA00023242"/>
    </source>
</evidence>
<dbReference type="InterPro" id="IPR024783">
    <property type="entry name" value="TORC_N"/>
</dbReference>
<feature type="compositionally biased region" description="Low complexity" evidence="10">
    <location>
        <begin position="384"/>
        <end position="396"/>
    </location>
</feature>
<organism evidence="13 14">
    <name type="scientific">Araneus ventricosus</name>
    <name type="common">Orbweaver spider</name>
    <name type="synonym">Epeira ventricosa</name>
    <dbReference type="NCBI Taxonomy" id="182803"/>
    <lineage>
        <taxon>Eukaryota</taxon>
        <taxon>Metazoa</taxon>
        <taxon>Ecdysozoa</taxon>
        <taxon>Arthropoda</taxon>
        <taxon>Chelicerata</taxon>
        <taxon>Arachnida</taxon>
        <taxon>Araneae</taxon>
        <taxon>Araneomorphae</taxon>
        <taxon>Entelegynae</taxon>
        <taxon>Araneoidea</taxon>
        <taxon>Araneidae</taxon>
        <taxon>Araneus</taxon>
    </lineage>
</organism>
<dbReference type="GO" id="GO:0005737">
    <property type="term" value="C:cytoplasm"/>
    <property type="evidence" value="ECO:0007669"/>
    <property type="project" value="UniProtKB-SubCell"/>
</dbReference>
<comment type="similarity">
    <text evidence="3">Belongs to the TORC family.</text>
</comment>
<dbReference type="GO" id="GO:0045944">
    <property type="term" value="P:positive regulation of transcription by RNA polymerase II"/>
    <property type="evidence" value="ECO:0007669"/>
    <property type="project" value="TreeGrafter"/>
</dbReference>
<dbReference type="Pfam" id="PF12885">
    <property type="entry name" value="TORC_M"/>
    <property type="match status" value="1"/>
</dbReference>
<dbReference type="PANTHER" id="PTHR13589:SF15">
    <property type="entry name" value="CREB-REGULATED TRANSCRIPTION COACTIVATOR, ISOFORM B"/>
    <property type="match status" value="1"/>
</dbReference>
<accession>A0A4Y2M9Z7</accession>
<feature type="compositionally biased region" description="Low complexity" evidence="10">
    <location>
        <begin position="283"/>
        <end position="302"/>
    </location>
</feature>
<keyword evidence="4" id="KW-0963">Cytoplasm</keyword>
<gene>
    <name evidence="13" type="primary">Crtc1_3</name>
    <name evidence="13" type="ORF">AVEN_220842_1</name>
</gene>
<evidence type="ECO:0000256" key="2">
    <source>
        <dbReference type="ARBA" id="ARBA00004496"/>
    </source>
</evidence>
<evidence type="ECO:0000256" key="5">
    <source>
        <dbReference type="ARBA" id="ARBA00022553"/>
    </source>
</evidence>
<feature type="compositionally biased region" description="Polar residues" evidence="10">
    <location>
        <begin position="362"/>
        <end position="379"/>
    </location>
</feature>
<evidence type="ECO:0000256" key="6">
    <source>
        <dbReference type="ARBA" id="ARBA00023015"/>
    </source>
</evidence>
<dbReference type="EMBL" id="BGPR01006870">
    <property type="protein sequence ID" value="GBN22477.1"/>
    <property type="molecule type" value="Genomic_DNA"/>
</dbReference>
<feature type="domain" description="Transducer of regulated CREB activity N-terminal" evidence="11">
    <location>
        <begin position="3"/>
        <end position="59"/>
    </location>
</feature>
<dbReference type="InterPro" id="IPR024784">
    <property type="entry name" value="TORC_M"/>
</dbReference>
<feature type="compositionally biased region" description="Low complexity" evidence="10">
    <location>
        <begin position="413"/>
        <end position="436"/>
    </location>
</feature>
<keyword evidence="14" id="KW-1185">Reference proteome</keyword>
<protein>
    <submittedName>
        <fullName evidence="13">CREB-regulated transcription coactivator 1</fullName>
    </submittedName>
</protein>
<dbReference type="Proteomes" id="UP000499080">
    <property type="component" value="Unassembled WGS sequence"/>
</dbReference>
<comment type="subcellular location">
    <subcellularLocation>
        <location evidence="2">Cytoplasm</location>
    </subcellularLocation>
    <subcellularLocation>
        <location evidence="1">Nucleus</location>
    </subcellularLocation>
</comment>
<dbReference type="InterPro" id="IPR024786">
    <property type="entry name" value="TORC"/>
</dbReference>
<keyword evidence="9" id="KW-0539">Nucleus</keyword>
<dbReference type="GO" id="GO:0008140">
    <property type="term" value="F:cAMP response element binding protein binding"/>
    <property type="evidence" value="ECO:0007669"/>
    <property type="project" value="InterPro"/>
</dbReference>
<feature type="region of interest" description="Disordered" evidence="10">
    <location>
        <begin position="362"/>
        <end position="436"/>
    </location>
</feature>
<evidence type="ECO:0000259" key="12">
    <source>
        <dbReference type="Pfam" id="PF12885"/>
    </source>
</evidence>
<feature type="domain" description="Transducer of regulated CREB activity middle" evidence="12">
    <location>
        <begin position="135"/>
        <end position="249"/>
    </location>
</feature>
<dbReference type="GO" id="GO:0005634">
    <property type="term" value="C:nucleus"/>
    <property type="evidence" value="ECO:0007669"/>
    <property type="project" value="UniProtKB-SubCell"/>
</dbReference>
<dbReference type="PANTHER" id="PTHR13589">
    <property type="entry name" value="CREB-REGULATED TRANSCRIPTION COACTIVATOR"/>
    <property type="match status" value="1"/>
</dbReference>
<dbReference type="AlphaFoldDB" id="A0A4Y2M9Z7"/>
<evidence type="ECO:0000259" key="11">
    <source>
        <dbReference type="Pfam" id="PF12884"/>
    </source>
</evidence>
<evidence type="ECO:0000256" key="4">
    <source>
        <dbReference type="ARBA" id="ARBA00022490"/>
    </source>
</evidence>
<evidence type="ECO:0000313" key="14">
    <source>
        <dbReference type="Proteomes" id="UP000499080"/>
    </source>
</evidence>
<keyword evidence="6" id="KW-0805">Transcription regulation</keyword>
<sequence length="613" mass="66823">MANPRKFSEKIALHNQKQAEETAAFEQIMKEVIGATRGPKHHHLHINQSLGAYRAGSLPNVNQIGNNSIDLQSALNSLEDMKQGREVSADRMHRERGRHSVPHQSRRFAFENKRIDVSPYNSSYLSPPPDTNWRRTNSDSALHQSAMNTQENYHGANTPPDNRVDIDGNIHENDQVNSYWDPKKQQLVPSLQQSRPKSCEVPGINIFPSQDESGSVHVPISSNTGSLPDLTNLHFPPPLTTPLDVEDQTGLVNCVQMSHSPPNTTTLSPSSLHHQTHILGTSLSGGTLITTSPSGGSRHSSPGPSPSPSSRRRHHHNLTNLVIGSGSPRHHGYQHTVLQNQGLTMDTNALSLETYPQQTPQFGIYPQQQHSSQTKNAQTFGYEPTTPTSPTLPQLPMGSYRSTSPADHSCSAPTSPVSHSLSPSSSPGLGSNTTLSNNAYTDSNYYVQHQQTNALQHQLEQFKMMSDNCSNSNNVGSHNNTAMFLATVDSGGGVGPPDGDISLLNQSGLQFSSQLSPGLNTTQEMDNTMLYSITSLGSDSQLQSPTLYTKSSVISSHQTTPQTPQTPTSIPDIILTGELSSDPEYELRGRLEACELNFISILSRETNTAHVDN</sequence>
<evidence type="ECO:0000256" key="3">
    <source>
        <dbReference type="ARBA" id="ARBA00007167"/>
    </source>
</evidence>
<reference evidence="13 14" key="1">
    <citation type="journal article" date="2019" name="Sci. Rep.">
        <title>Orb-weaving spider Araneus ventricosus genome elucidates the spidroin gene catalogue.</title>
        <authorList>
            <person name="Kono N."/>
            <person name="Nakamura H."/>
            <person name="Ohtoshi R."/>
            <person name="Moran D.A.P."/>
            <person name="Shinohara A."/>
            <person name="Yoshida Y."/>
            <person name="Fujiwara M."/>
            <person name="Mori M."/>
            <person name="Tomita M."/>
            <person name="Arakawa K."/>
        </authorList>
    </citation>
    <scope>NUCLEOTIDE SEQUENCE [LARGE SCALE GENOMIC DNA]</scope>
</reference>
<evidence type="ECO:0000256" key="7">
    <source>
        <dbReference type="ARBA" id="ARBA00023159"/>
    </source>
</evidence>
<keyword evidence="5" id="KW-0597">Phosphoprotein</keyword>
<comment type="caution">
    <text evidence="13">The sequence shown here is derived from an EMBL/GenBank/DDBJ whole genome shotgun (WGS) entry which is preliminary data.</text>
</comment>